<dbReference type="OrthoDB" id="9814284at2"/>
<accession>A0A2G9CAD0</accession>
<dbReference type="AlphaFoldDB" id="A0A2G9CAD0"/>
<dbReference type="Proteomes" id="UP000231501">
    <property type="component" value="Unassembled WGS sequence"/>
</dbReference>
<keyword evidence="2" id="KW-1185">Reference proteome</keyword>
<dbReference type="InterPro" id="IPR007423">
    <property type="entry name" value="Sel_put"/>
</dbReference>
<evidence type="ECO:0008006" key="3">
    <source>
        <dbReference type="Google" id="ProtNLM"/>
    </source>
</evidence>
<dbReference type="Pfam" id="PF04328">
    <property type="entry name" value="Sel_put"/>
    <property type="match status" value="1"/>
</dbReference>
<gene>
    <name evidence="1" type="ORF">CS062_14110</name>
</gene>
<evidence type="ECO:0000313" key="2">
    <source>
        <dbReference type="Proteomes" id="UP000231501"/>
    </source>
</evidence>
<name>A0A2G9CAD0_9BURK</name>
<dbReference type="RefSeq" id="WP_099862262.1">
    <property type="nucleotide sequence ID" value="NZ_PEOG01000035.1"/>
</dbReference>
<proteinExistence type="predicted"/>
<organism evidence="1 2">
    <name type="scientific">Roseateles chitinivorans</name>
    <dbReference type="NCBI Taxonomy" id="2917965"/>
    <lineage>
        <taxon>Bacteria</taxon>
        <taxon>Pseudomonadati</taxon>
        <taxon>Pseudomonadota</taxon>
        <taxon>Betaproteobacteria</taxon>
        <taxon>Burkholderiales</taxon>
        <taxon>Sphaerotilaceae</taxon>
        <taxon>Roseateles</taxon>
    </lineage>
</organism>
<dbReference type="PANTHER" id="PTHR38453:SF1">
    <property type="entry name" value="CYTOPLASMIC PROTEIN"/>
    <property type="match status" value="1"/>
</dbReference>
<sequence>MLKQVAAEAAQAALSAASDLLQAGRYMARGVRQQLIGADYGAYLAHMARTHPDDEPLSYEAFFLERQEARYNARTGRCC</sequence>
<evidence type="ECO:0000313" key="1">
    <source>
        <dbReference type="EMBL" id="PIM52584.1"/>
    </source>
</evidence>
<dbReference type="EMBL" id="PEOG01000035">
    <property type="protein sequence ID" value="PIM52584.1"/>
    <property type="molecule type" value="Genomic_DNA"/>
</dbReference>
<protein>
    <recommendedName>
        <fullName evidence="3">YbdD/YjiX family protein</fullName>
    </recommendedName>
</protein>
<dbReference type="PANTHER" id="PTHR38453">
    <property type="entry name" value="CYTOPLASMIC PROTEIN-RELATED"/>
    <property type="match status" value="1"/>
</dbReference>
<comment type="caution">
    <text evidence="1">The sequence shown here is derived from an EMBL/GenBank/DDBJ whole genome shotgun (WGS) entry which is preliminary data.</text>
</comment>
<reference evidence="1 2" key="1">
    <citation type="submission" date="2017-11" db="EMBL/GenBank/DDBJ databases">
        <title>Draft genome sequence of Mitsuaria sp. HWN-4.</title>
        <authorList>
            <person name="Gundlapally S.R."/>
        </authorList>
    </citation>
    <scope>NUCLEOTIDE SEQUENCE [LARGE SCALE GENOMIC DNA]</scope>
    <source>
        <strain evidence="1 2">HWN-4</strain>
    </source>
</reference>